<keyword evidence="1" id="KW-0456">Lyase</keyword>
<dbReference type="Gene3D" id="3.20.20.140">
    <property type="entry name" value="Metal-dependent hydrolases"/>
    <property type="match status" value="1"/>
</dbReference>
<dbReference type="SUPFAM" id="SSF51556">
    <property type="entry name" value="Metallo-dependent hydrolases"/>
    <property type="match status" value="1"/>
</dbReference>
<feature type="non-terminal residue" evidence="3">
    <location>
        <position position="289"/>
    </location>
</feature>
<organism evidence="3">
    <name type="scientific">marine metagenome</name>
    <dbReference type="NCBI Taxonomy" id="408172"/>
    <lineage>
        <taxon>unclassified sequences</taxon>
        <taxon>metagenomes</taxon>
        <taxon>ecological metagenomes</taxon>
    </lineage>
</organism>
<feature type="domain" description="Amidohydrolase-related" evidence="2">
    <location>
        <begin position="89"/>
        <end position="289"/>
    </location>
</feature>
<reference evidence="3" key="1">
    <citation type="submission" date="2018-05" db="EMBL/GenBank/DDBJ databases">
        <authorList>
            <person name="Lanie J.A."/>
            <person name="Ng W.-L."/>
            <person name="Kazmierczak K.M."/>
            <person name="Andrzejewski T.M."/>
            <person name="Davidsen T.M."/>
            <person name="Wayne K.J."/>
            <person name="Tettelin H."/>
            <person name="Glass J.I."/>
            <person name="Rusch D."/>
            <person name="Podicherti R."/>
            <person name="Tsui H.-C.T."/>
            <person name="Winkler M.E."/>
        </authorList>
    </citation>
    <scope>NUCLEOTIDE SEQUENCE</scope>
</reference>
<dbReference type="EMBL" id="UINC01111298">
    <property type="protein sequence ID" value="SVC79414.1"/>
    <property type="molecule type" value="Genomic_DNA"/>
</dbReference>
<accession>A0A382Q1F2</accession>
<gene>
    <name evidence="3" type="ORF">METZ01_LOCUS332268</name>
</gene>
<dbReference type="GO" id="GO:0005737">
    <property type="term" value="C:cytoplasm"/>
    <property type="evidence" value="ECO:0007669"/>
    <property type="project" value="TreeGrafter"/>
</dbReference>
<protein>
    <recommendedName>
        <fullName evidence="2">Amidohydrolase-related domain-containing protein</fullName>
    </recommendedName>
</protein>
<dbReference type="GO" id="GO:0019748">
    <property type="term" value="P:secondary metabolic process"/>
    <property type="evidence" value="ECO:0007669"/>
    <property type="project" value="TreeGrafter"/>
</dbReference>
<evidence type="ECO:0000259" key="2">
    <source>
        <dbReference type="Pfam" id="PF04909"/>
    </source>
</evidence>
<proteinExistence type="predicted"/>
<dbReference type="GO" id="GO:0016831">
    <property type="term" value="F:carboxy-lyase activity"/>
    <property type="evidence" value="ECO:0007669"/>
    <property type="project" value="InterPro"/>
</dbReference>
<dbReference type="InterPro" id="IPR032465">
    <property type="entry name" value="ACMSD"/>
</dbReference>
<dbReference type="InterPro" id="IPR006680">
    <property type="entry name" value="Amidohydro-rel"/>
</dbReference>
<evidence type="ECO:0000256" key="1">
    <source>
        <dbReference type="ARBA" id="ARBA00023239"/>
    </source>
</evidence>
<dbReference type="Pfam" id="PF04909">
    <property type="entry name" value="Amidohydro_2"/>
    <property type="match status" value="1"/>
</dbReference>
<evidence type="ECO:0000313" key="3">
    <source>
        <dbReference type="EMBL" id="SVC79414.1"/>
    </source>
</evidence>
<dbReference type="PANTHER" id="PTHR21240:SF28">
    <property type="entry name" value="ISO-OROTATE DECARBOXYLASE (EUROFUNG)"/>
    <property type="match status" value="1"/>
</dbReference>
<dbReference type="GO" id="GO:0016787">
    <property type="term" value="F:hydrolase activity"/>
    <property type="evidence" value="ECO:0007669"/>
    <property type="project" value="InterPro"/>
</dbReference>
<dbReference type="InterPro" id="IPR032466">
    <property type="entry name" value="Metal_Hydrolase"/>
</dbReference>
<name>A0A382Q1F2_9ZZZZ</name>
<sequence length="289" mass="32699">MTHRVIDADGHICETKELWEEYVPSSYRDHTIRMDKDNNGCDRFWINGIAYENSLSARACLPWGMDDPNNPPTWDDIIPGSYDGKARLAVMDEEGLAHALLFPSIYLRSGDITDVNVAAATCHGYNEWIADMCRDGKGRLDAVGLVPLQSVEAATKEVSHISNLGLKGITFRPERYNGLALYDEALVPFWNAISAHDLFACVHGSFGVQMPSFANSRYTNRFFTHMICHPFEQMAACLDIICGGVLERHPDLRVAFLESGLGWLEYWLHRMDEHFEVMGSETPWLTRRP</sequence>
<dbReference type="AlphaFoldDB" id="A0A382Q1F2"/>
<dbReference type="PANTHER" id="PTHR21240">
    <property type="entry name" value="2-AMINO-3-CARBOXYLMUCONATE-6-SEMIALDEHYDE DECARBOXYLASE"/>
    <property type="match status" value="1"/>
</dbReference>